<name>A0A415G2V7_9FIRM</name>
<organism evidence="2 3">
    <name type="scientific">Anaerobutyricum hallii</name>
    <dbReference type="NCBI Taxonomy" id="39488"/>
    <lineage>
        <taxon>Bacteria</taxon>
        <taxon>Bacillati</taxon>
        <taxon>Bacillota</taxon>
        <taxon>Clostridia</taxon>
        <taxon>Lachnospirales</taxon>
        <taxon>Lachnospiraceae</taxon>
        <taxon>Anaerobutyricum</taxon>
    </lineage>
</organism>
<dbReference type="SUPFAM" id="SSF49478">
    <property type="entry name" value="Cna protein B-type domain"/>
    <property type="match status" value="1"/>
</dbReference>
<evidence type="ECO:0000313" key="3">
    <source>
        <dbReference type="Proteomes" id="UP000283497"/>
    </source>
</evidence>
<feature type="domain" description="SpaA-like prealbumin fold" evidence="1">
    <location>
        <begin position="2"/>
        <end position="45"/>
    </location>
</feature>
<dbReference type="EMBL" id="QRNJ01000111">
    <property type="protein sequence ID" value="RHK32432.1"/>
    <property type="molecule type" value="Genomic_DNA"/>
</dbReference>
<sequence length="53" mass="6232">MYDNKGNKVAEKETDENGEVLFDKLHRATYILKETKTLAGYSLLKGFYQYHYP</sequence>
<gene>
    <name evidence="2" type="ORF">DW068_16615</name>
</gene>
<dbReference type="AlphaFoldDB" id="A0A415G2V7"/>
<protein>
    <recommendedName>
        <fullName evidence="1">SpaA-like prealbumin fold domain-containing protein</fullName>
    </recommendedName>
</protein>
<comment type="caution">
    <text evidence="2">The sequence shown here is derived from an EMBL/GenBank/DDBJ whole genome shotgun (WGS) entry which is preliminary data.</text>
</comment>
<dbReference type="InterPro" id="IPR041033">
    <property type="entry name" value="SpaA_PFL_dom_1"/>
</dbReference>
<evidence type="ECO:0000259" key="1">
    <source>
        <dbReference type="Pfam" id="PF17802"/>
    </source>
</evidence>
<proteinExistence type="predicted"/>
<evidence type="ECO:0000313" key="2">
    <source>
        <dbReference type="EMBL" id="RHK32432.1"/>
    </source>
</evidence>
<accession>A0A415G2V7</accession>
<dbReference type="Pfam" id="PF17802">
    <property type="entry name" value="SpaA"/>
    <property type="match status" value="1"/>
</dbReference>
<dbReference type="Proteomes" id="UP000283497">
    <property type="component" value="Unassembled WGS sequence"/>
</dbReference>
<dbReference type="Gene3D" id="2.60.40.10">
    <property type="entry name" value="Immunoglobulins"/>
    <property type="match status" value="1"/>
</dbReference>
<reference evidence="2 3" key="1">
    <citation type="submission" date="2018-08" db="EMBL/GenBank/DDBJ databases">
        <title>A genome reference for cultivated species of the human gut microbiota.</title>
        <authorList>
            <person name="Zou Y."/>
            <person name="Xue W."/>
            <person name="Luo G."/>
        </authorList>
    </citation>
    <scope>NUCLEOTIDE SEQUENCE [LARGE SCALE GENOMIC DNA]</scope>
    <source>
        <strain evidence="2 3">AF45-14BH</strain>
    </source>
</reference>
<dbReference type="InterPro" id="IPR013783">
    <property type="entry name" value="Ig-like_fold"/>
</dbReference>